<feature type="signal peptide" evidence="8">
    <location>
        <begin position="1"/>
        <end position="29"/>
    </location>
</feature>
<reference evidence="11" key="1">
    <citation type="submission" date="2011-02" db="EMBL/GenBank/DDBJ databases">
        <title>The Genome Sequence of Capsaspora owczarzaki ATCC 30864.</title>
        <authorList>
            <person name="Russ C."/>
            <person name="Cuomo C."/>
            <person name="Burger G."/>
            <person name="Gray M.W."/>
            <person name="Holland P.W.H."/>
            <person name="King N."/>
            <person name="Lang F.B.F."/>
            <person name="Roger A.J."/>
            <person name="Ruiz-Trillo I."/>
            <person name="Young S.K."/>
            <person name="Zeng Q."/>
            <person name="Gargeya S."/>
            <person name="Alvarado L."/>
            <person name="Berlin A."/>
            <person name="Chapman S.B."/>
            <person name="Chen Z."/>
            <person name="Freedman E."/>
            <person name="Gellesch M."/>
            <person name="Goldberg J."/>
            <person name="Griggs A."/>
            <person name="Gujja S."/>
            <person name="Heilman E."/>
            <person name="Heiman D."/>
            <person name="Howarth C."/>
            <person name="Mehta T."/>
            <person name="Neiman D."/>
            <person name="Pearson M."/>
            <person name="Roberts A."/>
            <person name="Saif S."/>
            <person name="Shea T."/>
            <person name="Shenoy N."/>
            <person name="Sisk P."/>
            <person name="Stolte C."/>
            <person name="Sykes S."/>
            <person name="White J."/>
            <person name="Yandava C."/>
            <person name="Haas B."/>
            <person name="Nusbaum C."/>
            <person name="Birren B."/>
        </authorList>
    </citation>
    <scope>NUCLEOTIDE SEQUENCE</scope>
    <source>
        <strain evidence="11">ATCC 30864</strain>
    </source>
</reference>
<dbReference type="STRING" id="595528.A0A0D2UQS2"/>
<dbReference type="PhylomeDB" id="A0A0D2UQS2"/>
<dbReference type="PROSITE" id="PS51257">
    <property type="entry name" value="PROKAR_LIPOPROTEIN"/>
    <property type="match status" value="1"/>
</dbReference>
<evidence type="ECO:0000256" key="8">
    <source>
        <dbReference type="SAM" id="SignalP"/>
    </source>
</evidence>
<evidence type="ECO:0000256" key="7">
    <source>
        <dbReference type="SAM" id="Phobius"/>
    </source>
</evidence>
<keyword evidence="5" id="KW-0675">Receptor</keyword>
<dbReference type="Pfam" id="PF01094">
    <property type="entry name" value="ANF_receptor"/>
    <property type="match status" value="1"/>
</dbReference>
<evidence type="ECO:0000313" key="10">
    <source>
        <dbReference type="EMBL" id="KJE97371.1"/>
    </source>
</evidence>
<feature type="transmembrane region" description="Helical" evidence="7">
    <location>
        <begin position="716"/>
        <end position="736"/>
    </location>
</feature>
<dbReference type="InterPro" id="IPR001828">
    <property type="entry name" value="ANF_lig-bd_rcpt"/>
</dbReference>
<dbReference type="InterPro" id="IPR050726">
    <property type="entry name" value="mGluR"/>
</dbReference>
<dbReference type="EMBL" id="KE346374">
    <property type="protein sequence ID" value="KJE97371.1"/>
    <property type="molecule type" value="Genomic_DNA"/>
</dbReference>
<evidence type="ECO:0000256" key="4">
    <source>
        <dbReference type="ARBA" id="ARBA00023136"/>
    </source>
</evidence>
<dbReference type="SUPFAM" id="SSF53822">
    <property type="entry name" value="Periplasmic binding protein-like I"/>
    <property type="match status" value="1"/>
</dbReference>
<feature type="transmembrane region" description="Helical" evidence="7">
    <location>
        <begin position="882"/>
        <end position="906"/>
    </location>
</feature>
<organism evidence="10 11">
    <name type="scientific">Capsaspora owczarzaki (strain ATCC 30864)</name>
    <dbReference type="NCBI Taxonomy" id="595528"/>
    <lineage>
        <taxon>Eukaryota</taxon>
        <taxon>Filasterea</taxon>
        <taxon>Capsaspora</taxon>
    </lineage>
</organism>
<dbReference type="InterPro" id="IPR000337">
    <property type="entry name" value="GPCR_3"/>
</dbReference>
<evidence type="ECO:0000256" key="6">
    <source>
        <dbReference type="ARBA" id="ARBA00023180"/>
    </source>
</evidence>
<dbReference type="GO" id="GO:0004930">
    <property type="term" value="F:G protein-coupled receptor activity"/>
    <property type="evidence" value="ECO:0007669"/>
    <property type="project" value="InterPro"/>
</dbReference>
<comment type="subcellular location">
    <subcellularLocation>
        <location evidence="1">Membrane</location>
        <topology evidence="1">Multi-pass membrane protein</topology>
    </subcellularLocation>
</comment>
<gene>
    <name evidence="10" type="ORF">CAOG_007242</name>
</gene>
<keyword evidence="6" id="KW-0325">Glycoprotein</keyword>
<proteinExistence type="predicted"/>
<dbReference type="InterPro" id="IPR028082">
    <property type="entry name" value="Peripla_BP_I"/>
</dbReference>
<feature type="transmembrane region" description="Helical" evidence="7">
    <location>
        <begin position="847"/>
        <end position="870"/>
    </location>
</feature>
<feature type="transmembrane region" description="Helical" evidence="7">
    <location>
        <begin position="918"/>
        <end position="935"/>
    </location>
</feature>
<dbReference type="AlphaFoldDB" id="A0A0D2UQS2"/>
<dbReference type="Gene3D" id="3.40.50.2300">
    <property type="match status" value="2"/>
</dbReference>
<evidence type="ECO:0000256" key="1">
    <source>
        <dbReference type="ARBA" id="ARBA00004141"/>
    </source>
</evidence>
<evidence type="ECO:0000259" key="9">
    <source>
        <dbReference type="Pfam" id="PF01094"/>
    </source>
</evidence>
<feature type="transmembrane region" description="Helical" evidence="7">
    <location>
        <begin position="677"/>
        <end position="695"/>
    </location>
</feature>
<dbReference type="PANTHER" id="PTHR24060">
    <property type="entry name" value="METABOTROPIC GLUTAMATE RECEPTOR"/>
    <property type="match status" value="1"/>
</dbReference>
<feature type="transmembrane region" description="Helical" evidence="7">
    <location>
        <begin position="796"/>
        <end position="815"/>
    </location>
</feature>
<dbReference type="Proteomes" id="UP000008743">
    <property type="component" value="Unassembled WGS sequence"/>
</dbReference>
<feature type="domain" description="Receptor ligand binding region" evidence="9">
    <location>
        <begin position="101"/>
        <end position="331"/>
    </location>
</feature>
<keyword evidence="3 7" id="KW-1133">Transmembrane helix</keyword>
<evidence type="ECO:0000256" key="5">
    <source>
        <dbReference type="ARBA" id="ARBA00023170"/>
    </source>
</evidence>
<accession>A0A0D2UQS2</accession>
<evidence type="ECO:0000256" key="2">
    <source>
        <dbReference type="ARBA" id="ARBA00022692"/>
    </source>
</evidence>
<protein>
    <recommendedName>
        <fullName evidence="9">Receptor ligand binding region domain-containing protein</fullName>
    </recommendedName>
</protein>
<sequence>MRSRRMLAQLPLLLPLLTVLVACVSPSNGDALLDAASSSAPVCPAAWNGTALVPWNVGIILSLTASSGKLLQQAERSRTVREALYGTLAAYTQHIQALRDLGVDLQIQVMDDQATTVTALLAARSMIYHTPLVAIVGPSSSSVAIPLDGVTSTLAVPSISSMVSDTELTDAETYPYFVRSIVTDQLQVDAMMRVFSLLGWSHLGIVSSSDLYGIDLRSIVATAAGFDTDVLCDVVIDTTLIARYQANSSDLVATNGLRDTCQQIADSGARVIAYCGTISVLETLVHVCSNQTWQLESTFLIFDAAVAAIEVSNTTDLDPGVVHTLDGFIGAQAYFAVTQDLLNNLTALKSCFNSSAPYYPFVKDVSPTETSGLGGYLAGEFLMQALERTAVALISNNKNLSCLTTLVRTPWDCAIQRQVLVSTCEFPDCHDRLKIGVILNSIPNVPCTDSIQSVLATCPHMMPSIGCAASDDYTRVLCNSTGMSCVPVSQTTVYFAGNVCPDHKDDSCTFTPPDVCVNSTSSGHVCSYDLQLCNHNVTACVYNKDADQSSCTMTITNCTSGSAHSNTTICKIFPRDLLMSYFYDASVVQSTRISYALGPDGELEGNSLVIVTGNATNGYSQLDLIAQSFVTSASAIVFKECQPGTINCINPAWLTLKDGASDRNSQTLLNVSLPSQVAFMSVAVLAILVLGYGAGKVFWYGGLSTFRRATLFEDQTLWATSHFLLIMLLGLAAVAAQPFGSSRPPTDTICVVNFRLSHFGCALGIGAIISILIRYWDVHRATPFRVPFFPKLPVHWTPLIGLTILEIVVGISFYFGGSGTFLSQKTLAEGVANSLQAVVVCDNYRSVWHVVLLAVEFLASFVAAIVGYSTRSRCDPWEQQDIRRLVVVMGLYWVGQIVLVNLHFFVVSPPDVSFATEAGLVCLPAFVAVPVLIIAREYEHIRRIKLTDRATSNMEDSSIEPLLDPTATAQDSITFEQSEKLLEMLDAIFEPNAAPLATQYTSWDKLHNRALGIVQRRLRSARGPKQ</sequence>
<feature type="transmembrane region" description="Helical" evidence="7">
    <location>
        <begin position="756"/>
        <end position="776"/>
    </location>
</feature>
<keyword evidence="11" id="KW-1185">Reference proteome</keyword>
<name>A0A0D2UQS2_CAPO3</name>
<dbReference type="OrthoDB" id="425344at2759"/>
<evidence type="ECO:0000313" key="11">
    <source>
        <dbReference type="Proteomes" id="UP000008743"/>
    </source>
</evidence>
<keyword evidence="8" id="KW-0732">Signal</keyword>
<keyword evidence="2 7" id="KW-0812">Transmembrane</keyword>
<feature type="chain" id="PRO_5002253666" description="Receptor ligand binding region domain-containing protein" evidence="8">
    <location>
        <begin position="30"/>
        <end position="1026"/>
    </location>
</feature>
<dbReference type="PRINTS" id="PR00248">
    <property type="entry name" value="GPCRMGR"/>
</dbReference>
<evidence type="ECO:0000256" key="3">
    <source>
        <dbReference type="ARBA" id="ARBA00022989"/>
    </source>
</evidence>
<dbReference type="InParanoid" id="A0A0D2UQS2"/>
<dbReference type="eggNOG" id="KOG1056">
    <property type="taxonomic scope" value="Eukaryota"/>
</dbReference>
<keyword evidence="4 7" id="KW-0472">Membrane</keyword>
<dbReference type="GO" id="GO:0016020">
    <property type="term" value="C:membrane"/>
    <property type="evidence" value="ECO:0007669"/>
    <property type="project" value="UniProtKB-SubCell"/>
</dbReference>